<protein>
    <submittedName>
        <fullName evidence="9">DUF421 domain-containing protein</fullName>
    </submittedName>
</protein>
<evidence type="ECO:0000313" key="10">
    <source>
        <dbReference type="Proteomes" id="UP000824229"/>
    </source>
</evidence>
<keyword evidence="6 7" id="KW-0472">Membrane</keyword>
<dbReference type="Pfam" id="PF04239">
    <property type="entry name" value="DUF421"/>
    <property type="match status" value="1"/>
</dbReference>
<reference evidence="9" key="2">
    <citation type="submission" date="2021-04" db="EMBL/GenBank/DDBJ databases">
        <authorList>
            <person name="Gilroy R."/>
        </authorList>
    </citation>
    <scope>NUCLEOTIDE SEQUENCE</scope>
    <source>
        <strain evidence="9">B5-657</strain>
    </source>
</reference>
<dbReference type="PANTHER" id="PTHR34582">
    <property type="entry name" value="UPF0702 TRANSMEMBRANE PROTEIN YCAP"/>
    <property type="match status" value="1"/>
</dbReference>
<keyword evidence="5 7" id="KW-1133">Transmembrane helix</keyword>
<keyword evidence="3" id="KW-1003">Cell membrane</keyword>
<evidence type="ECO:0000256" key="2">
    <source>
        <dbReference type="ARBA" id="ARBA00006448"/>
    </source>
</evidence>
<organism evidence="9 10">
    <name type="scientific">Candidatus Cellulosilyticum pullistercoris</name>
    <dbReference type="NCBI Taxonomy" id="2838521"/>
    <lineage>
        <taxon>Bacteria</taxon>
        <taxon>Bacillati</taxon>
        <taxon>Bacillota</taxon>
        <taxon>Clostridia</taxon>
        <taxon>Lachnospirales</taxon>
        <taxon>Cellulosilyticaceae</taxon>
        <taxon>Cellulosilyticum</taxon>
    </lineage>
</organism>
<evidence type="ECO:0000256" key="3">
    <source>
        <dbReference type="ARBA" id="ARBA00022475"/>
    </source>
</evidence>
<feature type="domain" description="YetF C-terminal" evidence="8">
    <location>
        <begin position="81"/>
        <end position="213"/>
    </location>
</feature>
<accession>A0A9E2NME5</accession>
<proteinExistence type="inferred from homology"/>
<comment type="similarity">
    <text evidence="2">Belongs to the UPF0702 family.</text>
</comment>
<keyword evidence="4 7" id="KW-0812">Transmembrane</keyword>
<feature type="transmembrane region" description="Helical" evidence="7">
    <location>
        <begin position="6"/>
        <end position="25"/>
    </location>
</feature>
<dbReference type="InterPro" id="IPR023090">
    <property type="entry name" value="UPF0702_alpha/beta_dom_sf"/>
</dbReference>
<evidence type="ECO:0000259" key="8">
    <source>
        <dbReference type="Pfam" id="PF04239"/>
    </source>
</evidence>
<dbReference type="AlphaFoldDB" id="A0A9E2NME5"/>
<dbReference type="Proteomes" id="UP000824229">
    <property type="component" value="Unassembled WGS sequence"/>
</dbReference>
<evidence type="ECO:0000256" key="1">
    <source>
        <dbReference type="ARBA" id="ARBA00004651"/>
    </source>
</evidence>
<name>A0A9E2NME5_9FIRM</name>
<evidence type="ECO:0000256" key="5">
    <source>
        <dbReference type="ARBA" id="ARBA00022989"/>
    </source>
</evidence>
<gene>
    <name evidence="9" type="ORF">H9872_10915</name>
</gene>
<evidence type="ECO:0000313" key="9">
    <source>
        <dbReference type="EMBL" id="MBU3805246.1"/>
    </source>
</evidence>
<dbReference type="Gene3D" id="3.30.240.20">
    <property type="entry name" value="bsu07140 like domains"/>
    <property type="match status" value="2"/>
</dbReference>
<evidence type="ECO:0000256" key="7">
    <source>
        <dbReference type="SAM" id="Phobius"/>
    </source>
</evidence>
<comment type="subcellular location">
    <subcellularLocation>
        <location evidence="1">Cell membrane</location>
        <topology evidence="1">Multi-pass membrane protein</topology>
    </subcellularLocation>
</comment>
<comment type="caution">
    <text evidence="9">The sequence shown here is derived from an EMBL/GenBank/DDBJ whole genome shotgun (WGS) entry which is preliminary data.</text>
</comment>
<evidence type="ECO:0000256" key="4">
    <source>
        <dbReference type="ARBA" id="ARBA00022692"/>
    </source>
</evidence>
<dbReference type="PANTHER" id="PTHR34582:SF6">
    <property type="entry name" value="UPF0702 TRANSMEMBRANE PROTEIN YCAP"/>
    <property type="match status" value="1"/>
</dbReference>
<evidence type="ECO:0000256" key="6">
    <source>
        <dbReference type="ARBA" id="ARBA00023136"/>
    </source>
</evidence>
<feature type="transmembrane region" description="Helical" evidence="7">
    <location>
        <begin position="58"/>
        <end position="78"/>
    </location>
</feature>
<dbReference type="GO" id="GO:0005886">
    <property type="term" value="C:plasma membrane"/>
    <property type="evidence" value="ECO:0007669"/>
    <property type="project" value="UniProtKB-SubCell"/>
</dbReference>
<dbReference type="EMBL" id="JAHLFQ010000258">
    <property type="protein sequence ID" value="MBU3805246.1"/>
    <property type="molecule type" value="Genomic_DNA"/>
</dbReference>
<dbReference type="InterPro" id="IPR007353">
    <property type="entry name" value="DUF421"/>
</dbReference>
<reference evidence="9" key="1">
    <citation type="journal article" date="2021" name="PeerJ">
        <title>Extensive microbial diversity within the chicken gut microbiome revealed by metagenomics and culture.</title>
        <authorList>
            <person name="Gilroy R."/>
            <person name="Ravi A."/>
            <person name="Getino M."/>
            <person name="Pursley I."/>
            <person name="Horton D.L."/>
            <person name="Alikhan N.F."/>
            <person name="Baker D."/>
            <person name="Gharbi K."/>
            <person name="Hall N."/>
            <person name="Watson M."/>
            <person name="Adriaenssens E.M."/>
            <person name="Foster-Nyarko E."/>
            <person name="Jarju S."/>
            <person name="Secka A."/>
            <person name="Antonio M."/>
            <person name="Oren A."/>
            <person name="Chaudhuri R.R."/>
            <person name="La Ragione R."/>
            <person name="Hildebrand F."/>
            <person name="Pallen M.J."/>
        </authorList>
    </citation>
    <scope>NUCLEOTIDE SEQUENCE</scope>
    <source>
        <strain evidence="9">B5-657</strain>
    </source>
</reference>
<feature type="transmembrane region" description="Helical" evidence="7">
    <location>
        <begin position="32"/>
        <end position="52"/>
    </location>
</feature>
<sequence>MEVIQAIITALGSAITLFVLSKLMGNREMSQLSVFDYINSITIGSIAAEMATGEFTDILKPFTAMIVFAILNLSLSLLTNKSLKLRRLITGKPSILYDKGQIYYKNLSKAKMDLGEFLAQCRVNGYFDLSNIQTAILEANGKISFLPVSDNRPVTGKDLNIHPEQEQLVANVIIDGQMMPLNLKHLGLDEKWLSKQLHLHDIYDASEVFLATCDFNHKLCIYKKINEEMNIDVLE</sequence>